<name>A0AA41SJ26_PAPNU</name>
<dbReference type="InterPro" id="IPR040361">
    <property type="entry name" value="TPD1"/>
</dbReference>
<feature type="chain" id="PRO_5041221796" evidence="2">
    <location>
        <begin position="25"/>
        <end position="127"/>
    </location>
</feature>
<evidence type="ECO:0000256" key="2">
    <source>
        <dbReference type="SAM" id="SignalP"/>
    </source>
</evidence>
<proteinExistence type="predicted"/>
<dbReference type="EMBL" id="JAJJMA010173825">
    <property type="protein sequence ID" value="MCL7036959.1"/>
    <property type="molecule type" value="Genomic_DNA"/>
</dbReference>
<dbReference type="GO" id="GO:0001709">
    <property type="term" value="P:cell fate determination"/>
    <property type="evidence" value="ECO:0007669"/>
    <property type="project" value="TreeGrafter"/>
</dbReference>
<sequence>MASFLLKICYVFLILNVLFQGLCSAYHHCPLSKIKVTQKATGKLISGKHVYYVDVINGCRPCAQGQIYLGCRGFETVLKPDPQYLEVDGKHDRCLLSYGKPVYDSVGFNYAWDTQYNFTVVHAESSC</sequence>
<keyword evidence="4" id="KW-1185">Reference proteome</keyword>
<accession>A0AA41SJ26</accession>
<reference evidence="3" key="1">
    <citation type="submission" date="2022-03" db="EMBL/GenBank/DDBJ databases">
        <title>A functionally conserved STORR gene fusion in Papaver species that diverged 16.8 million years ago.</title>
        <authorList>
            <person name="Catania T."/>
        </authorList>
    </citation>
    <scope>NUCLEOTIDE SEQUENCE</scope>
    <source>
        <strain evidence="3">S-191538</strain>
    </source>
</reference>
<organism evidence="3 4">
    <name type="scientific">Papaver nudicaule</name>
    <name type="common">Iceland poppy</name>
    <dbReference type="NCBI Taxonomy" id="74823"/>
    <lineage>
        <taxon>Eukaryota</taxon>
        <taxon>Viridiplantae</taxon>
        <taxon>Streptophyta</taxon>
        <taxon>Embryophyta</taxon>
        <taxon>Tracheophyta</taxon>
        <taxon>Spermatophyta</taxon>
        <taxon>Magnoliopsida</taxon>
        <taxon>Ranunculales</taxon>
        <taxon>Papaveraceae</taxon>
        <taxon>Papaveroideae</taxon>
        <taxon>Papaver</taxon>
    </lineage>
</organism>
<dbReference type="PANTHER" id="PTHR33184">
    <property type="entry name" value="PROTEIN TAPETUM DETERMINANT 1-LIKE-RELATED"/>
    <property type="match status" value="1"/>
</dbReference>
<dbReference type="PANTHER" id="PTHR33184:SF72">
    <property type="entry name" value="BETA-1,3-N-ACETYLGLUCOSAMINYLTRANSFERASE FAMILY PROTEIN"/>
    <property type="match status" value="1"/>
</dbReference>
<dbReference type="Proteomes" id="UP001177140">
    <property type="component" value="Unassembled WGS sequence"/>
</dbReference>
<feature type="signal peptide" evidence="2">
    <location>
        <begin position="1"/>
        <end position="24"/>
    </location>
</feature>
<evidence type="ECO:0000313" key="3">
    <source>
        <dbReference type="EMBL" id="MCL7036959.1"/>
    </source>
</evidence>
<comment type="caution">
    <text evidence="3">The sequence shown here is derived from an EMBL/GenBank/DDBJ whole genome shotgun (WGS) entry which is preliminary data.</text>
</comment>
<dbReference type="AlphaFoldDB" id="A0AA41SJ26"/>
<evidence type="ECO:0000313" key="4">
    <source>
        <dbReference type="Proteomes" id="UP001177140"/>
    </source>
</evidence>
<gene>
    <name evidence="3" type="ORF">MKW94_020241</name>
</gene>
<protein>
    <submittedName>
        <fullName evidence="3">Uncharacterized protein</fullName>
    </submittedName>
</protein>
<keyword evidence="1 2" id="KW-0732">Signal</keyword>
<dbReference type="Pfam" id="PF24068">
    <property type="entry name" value="TPD1_C"/>
    <property type="match status" value="1"/>
</dbReference>
<evidence type="ECO:0000256" key="1">
    <source>
        <dbReference type="ARBA" id="ARBA00022729"/>
    </source>
</evidence>